<keyword evidence="1" id="KW-0812">Transmembrane</keyword>
<feature type="transmembrane region" description="Helical" evidence="1">
    <location>
        <begin position="160"/>
        <end position="182"/>
    </location>
</feature>
<evidence type="ECO:0008006" key="4">
    <source>
        <dbReference type="Google" id="ProtNLM"/>
    </source>
</evidence>
<dbReference type="AlphaFoldDB" id="A0A849ALJ3"/>
<dbReference type="InterPro" id="IPR052020">
    <property type="entry name" value="Cyclic_di-GMP/3'3'-cGAMP_PDE"/>
</dbReference>
<keyword evidence="1" id="KW-0472">Membrane</keyword>
<gene>
    <name evidence="2" type="ORF">HJ588_08180</name>
</gene>
<proteinExistence type="predicted"/>
<dbReference type="EMBL" id="JABENB010000001">
    <property type="protein sequence ID" value="NNG39250.1"/>
    <property type="molecule type" value="Genomic_DNA"/>
</dbReference>
<feature type="transmembrane region" description="Helical" evidence="1">
    <location>
        <begin position="12"/>
        <end position="30"/>
    </location>
</feature>
<feature type="transmembrane region" description="Helical" evidence="1">
    <location>
        <begin position="64"/>
        <end position="81"/>
    </location>
</feature>
<name>A0A849ALJ3_9MICO</name>
<keyword evidence="1" id="KW-1133">Transmembrane helix</keyword>
<dbReference type="PANTHER" id="PTHR45228">
    <property type="entry name" value="CYCLIC DI-GMP PHOSPHODIESTERASE TM_0186-RELATED"/>
    <property type="match status" value="1"/>
</dbReference>
<feature type="transmembrane region" description="Helical" evidence="1">
    <location>
        <begin position="87"/>
        <end position="108"/>
    </location>
</feature>
<protein>
    <recommendedName>
        <fullName evidence="4">HD domain-containing protein</fullName>
    </recommendedName>
</protein>
<dbReference type="Proteomes" id="UP000557772">
    <property type="component" value="Unassembled WGS sequence"/>
</dbReference>
<dbReference type="PANTHER" id="PTHR45228:SF4">
    <property type="entry name" value="LIPOPROTEIN"/>
    <property type="match status" value="1"/>
</dbReference>
<dbReference type="Gene3D" id="1.10.3210.10">
    <property type="entry name" value="Hypothetical protein af1432"/>
    <property type="match status" value="1"/>
</dbReference>
<sequence>MTGLSTALRRPGTGTVLVVALLVTVAVLLQDRLPGAGDGIVLGSFVVAISLASLLNLATSRGEIASPVASSVLLALALTGPQPDGELVPADGVGVLLTGAAGLAGGAVLRRLTGKGRPSLRSLVAQLVALFVALLLYRVLPLYAGQSALHRYDDWSGERWRTAAAMALAGVVAGVVLVLASLHERRGRRTLPTAVSQIGPIEAALAGATVSTSVAIALGMAPLGVLAIPLMSAPLVMLRLALRQREAVTETRRQTIAALSRLTDVAGYTAAGHAERVAALCLRIGRSMDFSEQQLNDLEDAARLHDIGQVSLRSPIPGGATIDIAPADQRGIADEGARIVRRTEALDSVADIIQAQVVQFRQVQEYGAPVPVGSRIIKVCNAFEDLTGGDPALRDAAIERMTLGIGYEYDPNVLDLLIQVTDPSRRYARPHPEGDSSA</sequence>
<feature type="transmembrane region" description="Helical" evidence="1">
    <location>
        <begin position="223"/>
        <end position="242"/>
    </location>
</feature>
<comment type="caution">
    <text evidence="2">The sequence shown here is derived from an EMBL/GenBank/DDBJ whole genome shotgun (WGS) entry which is preliminary data.</text>
</comment>
<evidence type="ECO:0000313" key="2">
    <source>
        <dbReference type="EMBL" id="NNG39250.1"/>
    </source>
</evidence>
<dbReference type="CDD" id="cd00077">
    <property type="entry name" value="HDc"/>
    <property type="match status" value="1"/>
</dbReference>
<organism evidence="2 3">
    <name type="scientific">Flexivirga aerilata</name>
    <dbReference type="NCBI Taxonomy" id="1656889"/>
    <lineage>
        <taxon>Bacteria</taxon>
        <taxon>Bacillati</taxon>
        <taxon>Actinomycetota</taxon>
        <taxon>Actinomycetes</taxon>
        <taxon>Micrococcales</taxon>
        <taxon>Dermacoccaceae</taxon>
        <taxon>Flexivirga</taxon>
    </lineage>
</organism>
<feature type="transmembrane region" description="Helical" evidence="1">
    <location>
        <begin position="120"/>
        <end position="140"/>
    </location>
</feature>
<dbReference type="InterPro" id="IPR003607">
    <property type="entry name" value="HD/PDEase_dom"/>
</dbReference>
<reference evidence="2 3" key="1">
    <citation type="submission" date="2020-05" db="EMBL/GenBank/DDBJ databases">
        <title>Flexivirga sp. ID2601S isolated from air conditioner.</title>
        <authorList>
            <person name="Kim D.H."/>
        </authorList>
    </citation>
    <scope>NUCLEOTIDE SEQUENCE [LARGE SCALE GENOMIC DNA]</scope>
    <source>
        <strain evidence="2 3">ID2601S</strain>
    </source>
</reference>
<accession>A0A849ALJ3</accession>
<dbReference type="Pfam" id="PF13487">
    <property type="entry name" value="HD_5"/>
    <property type="match status" value="1"/>
</dbReference>
<dbReference type="RefSeq" id="WP_171153843.1">
    <property type="nucleotide sequence ID" value="NZ_JABENB010000001.1"/>
</dbReference>
<evidence type="ECO:0000313" key="3">
    <source>
        <dbReference type="Proteomes" id="UP000557772"/>
    </source>
</evidence>
<evidence type="ECO:0000256" key="1">
    <source>
        <dbReference type="SAM" id="Phobius"/>
    </source>
</evidence>
<feature type="transmembrane region" description="Helical" evidence="1">
    <location>
        <begin position="36"/>
        <end position="57"/>
    </location>
</feature>
<dbReference type="SUPFAM" id="SSF109604">
    <property type="entry name" value="HD-domain/PDEase-like"/>
    <property type="match status" value="1"/>
</dbReference>
<keyword evidence="3" id="KW-1185">Reference proteome</keyword>